<proteinExistence type="predicted"/>
<evidence type="ECO:0000313" key="1">
    <source>
        <dbReference type="EMBL" id="KAJ0216036.1"/>
    </source>
</evidence>
<keyword evidence="2" id="KW-1185">Reference proteome</keyword>
<gene>
    <name evidence="1" type="ORF">LSAT_V11C300137380</name>
</gene>
<reference evidence="1 2" key="1">
    <citation type="journal article" date="2017" name="Nat. Commun.">
        <title>Genome assembly with in vitro proximity ligation data and whole-genome triplication in lettuce.</title>
        <authorList>
            <person name="Reyes-Chin-Wo S."/>
            <person name="Wang Z."/>
            <person name="Yang X."/>
            <person name="Kozik A."/>
            <person name="Arikit S."/>
            <person name="Song C."/>
            <person name="Xia L."/>
            <person name="Froenicke L."/>
            <person name="Lavelle D.O."/>
            <person name="Truco M.J."/>
            <person name="Xia R."/>
            <person name="Zhu S."/>
            <person name="Xu C."/>
            <person name="Xu H."/>
            <person name="Xu X."/>
            <person name="Cox K."/>
            <person name="Korf I."/>
            <person name="Meyers B.C."/>
            <person name="Michelmore R.W."/>
        </authorList>
    </citation>
    <scope>NUCLEOTIDE SEQUENCE [LARGE SCALE GENOMIC DNA]</scope>
    <source>
        <strain evidence="2">cv. Salinas</strain>
        <tissue evidence="1">Seedlings</tissue>
    </source>
</reference>
<sequence>MASSSETLSIQEHIGKCQLLSIKPHQNLIIDLDTCKYESHFLMIIKCLNYSPLIIALTKMERFRWLPLSDDMINLESMTNAALLEIFYQMGYKETLTAISKFWKPNLPPQWNGVFTLLFNEFFERVTGFNCAHKLFMAIIYGV</sequence>
<accession>A0A9R1XK21</accession>
<name>A0A9R1XK21_LACSA</name>
<comment type="caution">
    <text evidence="1">The sequence shown here is derived from an EMBL/GenBank/DDBJ whole genome shotgun (WGS) entry which is preliminary data.</text>
</comment>
<dbReference type="EMBL" id="NBSK02000003">
    <property type="protein sequence ID" value="KAJ0216036.1"/>
    <property type="molecule type" value="Genomic_DNA"/>
</dbReference>
<dbReference type="AlphaFoldDB" id="A0A9R1XK21"/>
<protein>
    <submittedName>
        <fullName evidence="1">Uncharacterized protein</fullName>
    </submittedName>
</protein>
<organism evidence="1 2">
    <name type="scientific">Lactuca sativa</name>
    <name type="common">Garden lettuce</name>
    <dbReference type="NCBI Taxonomy" id="4236"/>
    <lineage>
        <taxon>Eukaryota</taxon>
        <taxon>Viridiplantae</taxon>
        <taxon>Streptophyta</taxon>
        <taxon>Embryophyta</taxon>
        <taxon>Tracheophyta</taxon>
        <taxon>Spermatophyta</taxon>
        <taxon>Magnoliopsida</taxon>
        <taxon>eudicotyledons</taxon>
        <taxon>Gunneridae</taxon>
        <taxon>Pentapetalae</taxon>
        <taxon>asterids</taxon>
        <taxon>campanulids</taxon>
        <taxon>Asterales</taxon>
        <taxon>Asteraceae</taxon>
        <taxon>Cichorioideae</taxon>
        <taxon>Cichorieae</taxon>
        <taxon>Lactucinae</taxon>
        <taxon>Lactuca</taxon>
    </lineage>
</organism>
<dbReference type="Proteomes" id="UP000235145">
    <property type="component" value="Unassembled WGS sequence"/>
</dbReference>
<evidence type="ECO:0000313" key="2">
    <source>
        <dbReference type="Proteomes" id="UP000235145"/>
    </source>
</evidence>